<reference evidence="12 13" key="1">
    <citation type="submission" date="2020-08" db="EMBL/GenBank/DDBJ databases">
        <title>Sequencing the genomes of 1000 actinobacteria strains.</title>
        <authorList>
            <person name="Klenk H.-P."/>
        </authorList>
    </citation>
    <scope>NUCLEOTIDE SEQUENCE [LARGE SCALE GENOMIC DNA]</scope>
    <source>
        <strain evidence="12 13">DSM 45362</strain>
    </source>
</reference>
<dbReference type="InterPro" id="IPR027573">
    <property type="entry name" value="Methyltran_FxLD"/>
</dbReference>
<dbReference type="NCBIfam" id="TIGR04364">
    <property type="entry name" value="methyltran_FxLD"/>
    <property type="match status" value="1"/>
</dbReference>
<comment type="subcellular location">
    <subcellularLocation>
        <location evidence="1">Cytoplasm</location>
    </subcellularLocation>
</comment>
<comment type="similarity">
    <text evidence="2">Belongs to the methyltransferase superfamily. L-isoaspartyl/D-aspartyl protein methyltransferase family.</text>
</comment>
<evidence type="ECO:0000256" key="1">
    <source>
        <dbReference type="ARBA" id="ARBA00004496"/>
    </source>
</evidence>
<evidence type="ECO:0000256" key="10">
    <source>
        <dbReference type="ARBA" id="ARBA00031323"/>
    </source>
</evidence>
<accession>A0A841BW66</accession>
<evidence type="ECO:0000256" key="7">
    <source>
        <dbReference type="ARBA" id="ARBA00022679"/>
    </source>
</evidence>
<evidence type="ECO:0000313" key="12">
    <source>
        <dbReference type="EMBL" id="MBB5871915.1"/>
    </source>
</evidence>
<dbReference type="EMBL" id="JACHMN010000002">
    <property type="protein sequence ID" value="MBB5871915.1"/>
    <property type="molecule type" value="Genomic_DNA"/>
</dbReference>
<dbReference type="GO" id="GO:0032259">
    <property type="term" value="P:methylation"/>
    <property type="evidence" value="ECO:0007669"/>
    <property type="project" value="UniProtKB-KW"/>
</dbReference>
<evidence type="ECO:0000313" key="13">
    <source>
        <dbReference type="Proteomes" id="UP000587527"/>
    </source>
</evidence>
<evidence type="ECO:0000256" key="8">
    <source>
        <dbReference type="ARBA" id="ARBA00022691"/>
    </source>
</evidence>
<dbReference type="CDD" id="cd02440">
    <property type="entry name" value="AdoMet_MTases"/>
    <property type="match status" value="1"/>
</dbReference>
<evidence type="ECO:0000256" key="5">
    <source>
        <dbReference type="ARBA" id="ARBA00022490"/>
    </source>
</evidence>
<dbReference type="InterPro" id="IPR000682">
    <property type="entry name" value="PCMT"/>
</dbReference>
<evidence type="ECO:0000256" key="11">
    <source>
        <dbReference type="ARBA" id="ARBA00031350"/>
    </source>
</evidence>
<evidence type="ECO:0000256" key="3">
    <source>
        <dbReference type="ARBA" id="ARBA00011890"/>
    </source>
</evidence>
<dbReference type="InterPro" id="IPR029063">
    <property type="entry name" value="SAM-dependent_MTases_sf"/>
</dbReference>
<dbReference type="SUPFAM" id="SSF53335">
    <property type="entry name" value="S-adenosyl-L-methionine-dependent methyltransferases"/>
    <property type="match status" value="1"/>
</dbReference>
<sequence length="406" mass="44222">MHDVDEQERLHELMVYGIVRGRARLGVPVSPEVEDALRRVKRHLFVPGAPLEEAYADDAVVTKRDADGLATSSVSQPTIIAMMLDQLQVRPGDRILEIGSGGYNAALLRELTGPSGLVVTMDIDRDVTDRASATLAAAGYDDVRVVWSDGEFGTAECGPYDRIIVTVGAADIPPAWTEQLMADGRLVVPLRLRGLTRSLALHRVGERLVSKSYEVCGFVPMQGAGSSQQRQIVLHAEPGREVALRVDNPVLHFDPALDQALTMPRAETWTGVSVRSMEPFDDLDLWLAYALPEFSLLTATKAAVDAGVVAPTWRLGTPAIASAGTFAYRTLRKVGDDQHEFGVYAHGPDADALAARLAEQIRVWHDGHRGKPGPTFTIHPAGTPDDRLDGGLVIDRDHRRVSVSWR</sequence>
<proteinExistence type="inferred from homology"/>
<dbReference type="GO" id="GO:0004719">
    <property type="term" value="F:protein-L-isoaspartate (D-aspartate) O-methyltransferase activity"/>
    <property type="evidence" value="ECO:0007669"/>
    <property type="project" value="UniProtKB-EC"/>
</dbReference>
<dbReference type="Pfam" id="PF01135">
    <property type="entry name" value="PCMT"/>
    <property type="match status" value="1"/>
</dbReference>
<dbReference type="Proteomes" id="UP000587527">
    <property type="component" value="Unassembled WGS sequence"/>
</dbReference>
<dbReference type="AlphaFoldDB" id="A0A841BW66"/>
<evidence type="ECO:0000256" key="4">
    <source>
        <dbReference type="ARBA" id="ARBA00013346"/>
    </source>
</evidence>
<dbReference type="EC" id="2.1.1.77" evidence="3"/>
<name>A0A841BW66_9ACTN</name>
<dbReference type="PANTHER" id="PTHR11579">
    <property type="entry name" value="PROTEIN-L-ISOASPARTATE O-METHYLTRANSFERASE"/>
    <property type="match status" value="1"/>
</dbReference>
<dbReference type="PANTHER" id="PTHR11579:SF0">
    <property type="entry name" value="PROTEIN-L-ISOASPARTATE(D-ASPARTATE) O-METHYLTRANSFERASE"/>
    <property type="match status" value="1"/>
</dbReference>
<keyword evidence="8" id="KW-0949">S-adenosyl-L-methionine</keyword>
<keyword evidence="7 12" id="KW-0808">Transferase</keyword>
<protein>
    <recommendedName>
        <fullName evidence="4">Protein-L-isoaspartate O-methyltransferase</fullName>
        <ecNumber evidence="3">2.1.1.77</ecNumber>
    </recommendedName>
    <alternativeName>
        <fullName evidence="11">L-isoaspartyl protein carboxyl methyltransferase</fullName>
    </alternativeName>
    <alternativeName>
        <fullName evidence="9">Protein L-isoaspartyl methyltransferase</fullName>
    </alternativeName>
    <alternativeName>
        <fullName evidence="10">Protein-beta-aspartate methyltransferase</fullName>
    </alternativeName>
</protein>
<keyword evidence="13" id="KW-1185">Reference proteome</keyword>
<keyword evidence="5" id="KW-0963">Cytoplasm</keyword>
<keyword evidence="6 12" id="KW-0489">Methyltransferase</keyword>
<gene>
    <name evidence="12" type="ORF">F4553_005294</name>
</gene>
<comment type="caution">
    <text evidence="12">The sequence shown here is derived from an EMBL/GenBank/DDBJ whole genome shotgun (WGS) entry which is preliminary data.</text>
</comment>
<evidence type="ECO:0000256" key="2">
    <source>
        <dbReference type="ARBA" id="ARBA00005369"/>
    </source>
</evidence>
<organism evidence="12 13">
    <name type="scientific">Allocatelliglobosispora scoriae</name>
    <dbReference type="NCBI Taxonomy" id="643052"/>
    <lineage>
        <taxon>Bacteria</taxon>
        <taxon>Bacillati</taxon>
        <taxon>Actinomycetota</taxon>
        <taxon>Actinomycetes</taxon>
        <taxon>Micromonosporales</taxon>
        <taxon>Micromonosporaceae</taxon>
        <taxon>Allocatelliglobosispora</taxon>
    </lineage>
</organism>
<evidence type="ECO:0000256" key="6">
    <source>
        <dbReference type="ARBA" id="ARBA00022603"/>
    </source>
</evidence>
<dbReference type="Gene3D" id="3.40.50.150">
    <property type="entry name" value="Vaccinia Virus protein VP39"/>
    <property type="match status" value="1"/>
</dbReference>
<dbReference type="GO" id="GO:0005737">
    <property type="term" value="C:cytoplasm"/>
    <property type="evidence" value="ECO:0007669"/>
    <property type="project" value="UniProtKB-SubCell"/>
</dbReference>
<evidence type="ECO:0000256" key="9">
    <source>
        <dbReference type="ARBA" id="ARBA00030757"/>
    </source>
</evidence>